<accession>A0ABT8E7Y0</accession>
<proteinExistence type="predicted"/>
<organism evidence="1 2">
    <name type="scientific">Fictibacillus terranigra</name>
    <dbReference type="NCBI Taxonomy" id="3058424"/>
    <lineage>
        <taxon>Bacteria</taxon>
        <taxon>Bacillati</taxon>
        <taxon>Bacillota</taxon>
        <taxon>Bacilli</taxon>
        <taxon>Bacillales</taxon>
        <taxon>Fictibacillaceae</taxon>
        <taxon>Fictibacillus</taxon>
    </lineage>
</organism>
<dbReference type="EMBL" id="JAUHLN010000002">
    <property type="protein sequence ID" value="MDN4074000.1"/>
    <property type="molecule type" value="Genomic_DNA"/>
</dbReference>
<reference evidence="1" key="1">
    <citation type="submission" date="2023-06" db="EMBL/GenBank/DDBJ databases">
        <title>Draft Genome Sequences of Representative Paenibacillus Polymyxa, Bacillus cereus, Fictibacillus sp., and Brevibacillus agri Strains Isolated from Amazonian Dark Earth.</title>
        <authorList>
            <person name="Pellegrinetti T.A."/>
            <person name="Cunha I.C.M."/>
            <person name="Chaves M.G."/>
            <person name="Freitas A.S."/>
            <person name="Silva A.V.R."/>
            <person name="Tsai S.M."/>
            <person name="Mendes L.W."/>
        </authorList>
    </citation>
    <scope>NUCLEOTIDE SEQUENCE</scope>
    <source>
        <strain evidence="1">CENA-BCM004</strain>
    </source>
</reference>
<dbReference type="InterPro" id="IPR036890">
    <property type="entry name" value="HATPase_C_sf"/>
</dbReference>
<evidence type="ECO:0000313" key="1">
    <source>
        <dbReference type="EMBL" id="MDN4074000.1"/>
    </source>
</evidence>
<keyword evidence="1" id="KW-0067">ATP-binding</keyword>
<sequence>MADRERIHQLIVILLDNAMKHTGQGNQILLAAKEAAVSIELMVRITDLESQKVKESESLTDSIRVIKQDLMKKGLDLVYL</sequence>
<gene>
    <name evidence="1" type="ORF">QYF49_13400</name>
</gene>
<comment type="caution">
    <text evidence="1">The sequence shown here is derived from an EMBL/GenBank/DDBJ whole genome shotgun (WGS) entry which is preliminary data.</text>
</comment>
<dbReference type="Gene3D" id="3.30.565.10">
    <property type="entry name" value="Histidine kinase-like ATPase, C-terminal domain"/>
    <property type="match status" value="1"/>
</dbReference>
<dbReference type="RefSeq" id="WP_290400083.1">
    <property type="nucleotide sequence ID" value="NZ_JAUHLN010000002.1"/>
</dbReference>
<keyword evidence="2" id="KW-1185">Reference proteome</keyword>
<dbReference type="Proteomes" id="UP001168694">
    <property type="component" value="Unassembled WGS sequence"/>
</dbReference>
<evidence type="ECO:0000313" key="2">
    <source>
        <dbReference type="Proteomes" id="UP001168694"/>
    </source>
</evidence>
<name>A0ABT8E7Y0_9BACL</name>
<keyword evidence="1" id="KW-0547">Nucleotide-binding</keyword>
<dbReference type="GO" id="GO:0005524">
    <property type="term" value="F:ATP binding"/>
    <property type="evidence" value="ECO:0007669"/>
    <property type="project" value="UniProtKB-KW"/>
</dbReference>
<dbReference type="SUPFAM" id="SSF55874">
    <property type="entry name" value="ATPase domain of HSP90 chaperone/DNA topoisomerase II/histidine kinase"/>
    <property type="match status" value="1"/>
</dbReference>
<protein>
    <submittedName>
        <fullName evidence="1">ATP-binding protein</fullName>
    </submittedName>
</protein>